<protein>
    <submittedName>
        <fullName evidence="1">Uncharacterized protein</fullName>
    </submittedName>
</protein>
<dbReference type="AlphaFoldDB" id="A0AAD5V1L7"/>
<evidence type="ECO:0000313" key="2">
    <source>
        <dbReference type="Proteomes" id="UP001212997"/>
    </source>
</evidence>
<proteinExistence type="predicted"/>
<keyword evidence="2" id="KW-1185">Reference proteome</keyword>
<dbReference type="EMBL" id="JANAWD010000297">
    <property type="protein sequence ID" value="KAJ3481933.1"/>
    <property type="molecule type" value="Genomic_DNA"/>
</dbReference>
<evidence type="ECO:0000313" key="1">
    <source>
        <dbReference type="EMBL" id="KAJ3481933.1"/>
    </source>
</evidence>
<accession>A0AAD5V1L7</accession>
<comment type="caution">
    <text evidence="1">The sequence shown here is derived from an EMBL/GenBank/DDBJ whole genome shotgun (WGS) entry which is preliminary data.</text>
</comment>
<dbReference type="Proteomes" id="UP001212997">
    <property type="component" value="Unassembled WGS sequence"/>
</dbReference>
<gene>
    <name evidence="1" type="ORF">NLI96_g7329</name>
</gene>
<organism evidence="1 2">
    <name type="scientific">Meripilus lineatus</name>
    <dbReference type="NCBI Taxonomy" id="2056292"/>
    <lineage>
        <taxon>Eukaryota</taxon>
        <taxon>Fungi</taxon>
        <taxon>Dikarya</taxon>
        <taxon>Basidiomycota</taxon>
        <taxon>Agaricomycotina</taxon>
        <taxon>Agaricomycetes</taxon>
        <taxon>Polyporales</taxon>
        <taxon>Meripilaceae</taxon>
        <taxon>Meripilus</taxon>
    </lineage>
</organism>
<name>A0AAD5V1L7_9APHY</name>
<reference evidence="1" key="1">
    <citation type="submission" date="2022-07" db="EMBL/GenBank/DDBJ databases">
        <title>Genome Sequence of Physisporinus lineatus.</title>
        <authorList>
            <person name="Buettner E."/>
        </authorList>
    </citation>
    <scope>NUCLEOTIDE SEQUENCE</scope>
    <source>
        <strain evidence="1">VT162</strain>
    </source>
</reference>
<sequence length="223" mass="25221">MFPKLDALHLPLDGVIEDPHDSLVDEYESNMQKVINLGVHHRRLRVLEGTVFELAFGGYICSVEKLILKSKNLDWDYDGVSRLILQTRPSTLHVSIQVEEPTRSVIPIIQKVMLLGPFKELLISLDFMYRNDPILRSVMGAVPGALRNVAAETLEVACKIVIIDGEECAFLRHEFNTREFVLQIIAVAPKLRNHYSNRRRLQGKAGNIRRARGLSGKNASARE</sequence>